<protein>
    <recommendedName>
        <fullName evidence="7">UPF0761 membrane protein HHL10_06325</fullName>
    </recommendedName>
</protein>
<feature type="transmembrane region" description="Helical" evidence="7">
    <location>
        <begin position="150"/>
        <end position="174"/>
    </location>
</feature>
<keyword evidence="9" id="KW-1185">Reference proteome</keyword>
<dbReference type="NCBIfam" id="TIGR00765">
    <property type="entry name" value="yihY_not_rbn"/>
    <property type="match status" value="1"/>
</dbReference>
<evidence type="ECO:0000256" key="3">
    <source>
        <dbReference type="ARBA" id="ARBA00022519"/>
    </source>
</evidence>
<organism evidence="8 9">
    <name type="scientific">Azohydromonas caseinilytica</name>
    <dbReference type="NCBI Taxonomy" id="2728836"/>
    <lineage>
        <taxon>Bacteria</taxon>
        <taxon>Pseudomonadati</taxon>
        <taxon>Pseudomonadota</taxon>
        <taxon>Betaproteobacteria</taxon>
        <taxon>Burkholderiales</taxon>
        <taxon>Sphaerotilaceae</taxon>
        <taxon>Azohydromonas</taxon>
    </lineage>
</organism>
<comment type="caution">
    <text evidence="8">The sequence shown here is derived from an EMBL/GenBank/DDBJ whole genome shotgun (WGS) entry which is preliminary data.</text>
</comment>
<evidence type="ECO:0000256" key="4">
    <source>
        <dbReference type="ARBA" id="ARBA00022692"/>
    </source>
</evidence>
<keyword evidence="4 7" id="KW-0812">Transmembrane</keyword>
<gene>
    <name evidence="8" type="ORF">HHL10_06325</name>
</gene>
<comment type="subcellular location">
    <subcellularLocation>
        <location evidence="1 7">Cell membrane</location>
        <topology evidence="1 7">Multi-pass membrane protein</topology>
    </subcellularLocation>
</comment>
<evidence type="ECO:0000256" key="6">
    <source>
        <dbReference type="ARBA" id="ARBA00023136"/>
    </source>
</evidence>
<comment type="caution">
    <text evidence="7">Lacks conserved residue(s) required for the propagation of feature annotation.</text>
</comment>
<keyword evidence="6 7" id="KW-0472">Membrane</keyword>
<evidence type="ECO:0000313" key="8">
    <source>
        <dbReference type="EMBL" id="NML14592.1"/>
    </source>
</evidence>
<evidence type="ECO:0000256" key="1">
    <source>
        <dbReference type="ARBA" id="ARBA00004651"/>
    </source>
</evidence>
<dbReference type="RefSeq" id="WP_169159500.1">
    <property type="nucleotide sequence ID" value="NZ_JABBFW010000003.1"/>
</dbReference>
<keyword evidence="2 7" id="KW-1003">Cell membrane</keyword>
<dbReference type="PANTHER" id="PTHR30213">
    <property type="entry name" value="INNER MEMBRANE PROTEIN YHJD"/>
    <property type="match status" value="1"/>
</dbReference>
<evidence type="ECO:0000313" key="9">
    <source>
        <dbReference type="Proteomes" id="UP000574067"/>
    </source>
</evidence>
<evidence type="ECO:0000256" key="2">
    <source>
        <dbReference type="ARBA" id="ARBA00022475"/>
    </source>
</evidence>
<feature type="transmembrane region" description="Helical" evidence="7">
    <location>
        <begin position="110"/>
        <end position="129"/>
    </location>
</feature>
<reference evidence="8 9" key="1">
    <citation type="submission" date="2020-04" db="EMBL/GenBank/DDBJ databases">
        <title>Azohydromonas sp. isolated from soil.</title>
        <authorList>
            <person name="Dahal R.H."/>
        </authorList>
    </citation>
    <scope>NUCLEOTIDE SEQUENCE [LARGE SCALE GENOMIC DNA]</scope>
    <source>
        <strain evidence="8 9">G-1-1-14</strain>
    </source>
</reference>
<feature type="transmembrane region" description="Helical" evidence="7">
    <location>
        <begin position="220"/>
        <end position="243"/>
    </location>
</feature>
<sequence length="407" mass="44453">MNTPPARWRGRWLGAWRMLRHWPWRDTFLTLHQRFRDDKLSLTASSLTFTTLLALVPLTTMAFALFSAFPVFGAFQTALEKYFMQSLVPDNISRQVLGQLTQFAAKARRLSGVGLVLLGGTAVATMLTIDRALNAIWAVRRPRPIGQRVLVYWAALTLGPLVMGVSLSVTSYALSASQGWVHTPPWGVSLLLNVFEFALLVAGVAALFRYVPNTLVRWPHALAGALFVALGFELAKDLIGWYFSKVPTYSAVYGAFTTLPILLVWLYAGWVIVLLGAVIAASAQSLTQRTARLPSGPGQPFALALATLRVLVAAQREGRPGRSQPALAEVLGVDPVRLEPVLDTLIALDWIGRLEEGGAQRLVLLCDPARTPAAPLIDRLLLEPAPVTGAFRAQAGVETMSLEELLR</sequence>
<feature type="transmembrane region" description="Helical" evidence="7">
    <location>
        <begin position="186"/>
        <end position="208"/>
    </location>
</feature>
<keyword evidence="5 7" id="KW-1133">Transmembrane helix</keyword>
<dbReference type="PANTHER" id="PTHR30213:SF0">
    <property type="entry name" value="UPF0761 MEMBRANE PROTEIN YIHY"/>
    <property type="match status" value="1"/>
</dbReference>
<dbReference type="InterPro" id="IPR017039">
    <property type="entry name" value="Virul_fac_BrkB"/>
</dbReference>
<dbReference type="EMBL" id="JABBFW010000003">
    <property type="protein sequence ID" value="NML14592.1"/>
    <property type="molecule type" value="Genomic_DNA"/>
</dbReference>
<feature type="transmembrane region" description="Helical" evidence="7">
    <location>
        <begin position="263"/>
        <end position="283"/>
    </location>
</feature>
<evidence type="ECO:0000256" key="5">
    <source>
        <dbReference type="ARBA" id="ARBA00022989"/>
    </source>
</evidence>
<comment type="similarity">
    <text evidence="7">Belongs to the UPF0761 family.</text>
</comment>
<name>A0A848F5B5_9BURK</name>
<evidence type="ECO:0000256" key="7">
    <source>
        <dbReference type="HAMAP-Rule" id="MF_00672"/>
    </source>
</evidence>
<dbReference type="Proteomes" id="UP000574067">
    <property type="component" value="Unassembled WGS sequence"/>
</dbReference>
<dbReference type="Pfam" id="PF03631">
    <property type="entry name" value="Virul_fac_BrkB"/>
    <property type="match status" value="1"/>
</dbReference>
<dbReference type="AlphaFoldDB" id="A0A848F5B5"/>
<dbReference type="GO" id="GO:0005886">
    <property type="term" value="C:plasma membrane"/>
    <property type="evidence" value="ECO:0007669"/>
    <property type="project" value="UniProtKB-SubCell"/>
</dbReference>
<keyword evidence="3" id="KW-0997">Cell inner membrane</keyword>
<proteinExistence type="inferred from homology"/>
<dbReference type="HAMAP" id="MF_00672">
    <property type="entry name" value="UPF0761"/>
    <property type="match status" value="1"/>
</dbReference>
<dbReference type="InterPro" id="IPR023679">
    <property type="entry name" value="UPF0761_bac"/>
</dbReference>
<accession>A0A848F5B5</accession>